<dbReference type="InterPro" id="IPR003356">
    <property type="entry name" value="DNA_methylase_A-5"/>
</dbReference>
<dbReference type="InterPro" id="IPR002052">
    <property type="entry name" value="DNA_methylase_N6_adenine_CS"/>
</dbReference>
<keyword evidence="12" id="KW-1185">Reference proteome</keyword>
<feature type="domain" description="N6 adenine-specific DNA methyltransferase N-terminal" evidence="10">
    <location>
        <begin position="6"/>
        <end position="150"/>
    </location>
</feature>
<dbReference type="InterPro" id="IPR029063">
    <property type="entry name" value="SAM-dependent_MTases_sf"/>
</dbReference>
<keyword evidence="4" id="KW-0808">Transferase</keyword>
<dbReference type="Gene3D" id="1.20.1260.30">
    <property type="match status" value="1"/>
</dbReference>
<keyword evidence="8" id="KW-0175">Coiled coil</keyword>
<dbReference type="PANTHER" id="PTHR42933">
    <property type="entry name" value="SLR6095 PROTEIN"/>
    <property type="match status" value="1"/>
</dbReference>
<dbReference type="RefSeq" id="WP_114915732.1">
    <property type="nucleotide sequence ID" value="NZ_CP024848.1"/>
</dbReference>
<dbReference type="InterPro" id="IPR038333">
    <property type="entry name" value="T1MK-like_N_sf"/>
</dbReference>
<dbReference type="InterPro" id="IPR004546">
    <property type="entry name" value="Restrct_endonuc_T1M"/>
</dbReference>
<dbReference type="KEGG" id="ocn:CUC15_05680"/>
<dbReference type="GO" id="GO:0009307">
    <property type="term" value="P:DNA restriction-modification system"/>
    <property type="evidence" value="ECO:0007669"/>
    <property type="project" value="UniProtKB-KW"/>
</dbReference>
<dbReference type="NCBIfam" id="TIGR00497">
    <property type="entry name" value="hsdM"/>
    <property type="match status" value="1"/>
</dbReference>
<dbReference type="AlphaFoldDB" id="A0A345PEK8"/>
<evidence type="ECO:0000313" key="12">
    <source>
        <dbReference type="Proteomes" id="UP000253908"/>
    </source>
</evidence>
<dbReference type="InterPro" id="IPR022749">
    <property type="entry name" value="D12N6_MeTrfase_N"/>
</dbReference>
<evidence type="ECO:0000313" key="11">
    <source>
        <dbReference type="EMBL" id="AXI08438.1"/>
    </source>
</evidence>
<proteinExistence type="inferred from homology"/>
<dbReference type="SUPFAM" id="SSF53335">
    <property type="entry name" value="S-adenosyl-L-methionine-dependent methyltransferases"/>
    <property type="match status" value="1"/>
</dbReference>
<feature type="coiled-coil region" evidence="8">
    <location>
        <begin position="799"/>
        <end position="826"/>
    </location>
</feature>
<dbReference type="GO" id="GO:0003677">
    <property type="term" value="F:DNA binding"/>
    <property type="evidence" value="ECO:0007669"/>
    <property type="project" value="InterPro"/>
</dbReference>
<dbReference type="GO" id="GO:0032259">
    <property type="term" value="P:methylation"/>
    <property type="evidence" value="ECO:0007669"/>
    <property type="project" value="UniProtKB-KW"/>
</dbReference>
<evidence type="ECO:0000259" key="9">
    <source>
        <dbReference type="Pfam" id="PF02384"/>
    </source>
</evidence>
<keyword evidence="3" id="KW-0489">Methyltransferase</keyword>
<dbReference type="EC" id="2.1.1.72" evidence="2"/>
<dbReference type="Proteomes" id="UP000253908">
    <property type="component" value="Chromosome"/>
</dbReference>
<dbReference type="GO" id="GO:0009007">
    <property type="term" value="F:site-specific DNA-methyltransferase (adenine-specific) activity"/>
    <property type="evidence" value="ECO:0007669"/>
    <property type="project" value="UniProtKB-EC"/>
</dbReference>
<dbReference type="GO" id="GO:0008170">
    <property type="term" value="F:N-methyltransferase activity"/>
    <property type="evidence" value="ECO:0007669"/>
    <property type="project" value="InterPro"/>
</dbReference>
<dbReference type="Pfam" id="PF02384">
    <property type="entry name" value="N6_Mtase"/>
    <property type="match status" value="1"/>
</dbReference>
<comment type="similarity">
    <text evidence="1">Belongs to the N(4)/N(6)-methyltransferase family.</text>
</comment>
<keyword evidence="5" id="KW-0949">S-adenosyl-L-methionine</keyword>
<evidence type="ECO:0000256" key="2">
    <source>
        <dbReference type="ARBA" id="ARBA00011900"/>
    </source>
</evidence>
<dbReference type="REBASE" id="262689">
    <property type="entry name" value="M.Osp160ORF5680P"/>
</dbReference>
<evidence type="ECO:0000256" key="8">
    <source>
        <dbReference type="SAM" id="Coils"/>
    </source>
</evidence>
<comment type="catalytic activity">
    <reaction evidence="7">
        <text>a 2'-deoxyadenosine in DNA + S-adenosyl-L-methionine = an N(6)-methyl-2'-deoxyadenosine in DNA + S-adenosyl-L-homocysteine + H(+)</text>
        <dbReference type="Rhea" id="RHEA:15197"/>
        <dbReference type="Rhea" id="RHEA-COMP:12418"/>
        <dbReference type="Rhea" id="RHEA-COMP:12419"/>
        <dbReference type="ChEBI" id="CHEBI:15378"/>
        <dbReference type="ChEBI" id="CHEBI:57856"/>
        <dbReference type="ChEBI" id="CHEBI:59789"/>
        <dbReference type="ChEBI" id="CHEBI:90615"/>
        <dbReference type="ChEBI" id="CHEBI:90616"/>
        <dbReference type="EC" id="2.1.1.72"/>
    </reaction>
</comment>
<keyword evidence="6" id="KW-0680">Restriction system</keyword>
<dbReference type="EMBL" id="CP024848">
    <property type="protein sequence ID" value="AXI08438.1"/>
    <property type="molecule type" value="Genomic_DNA"/>
</dbReference>
<feature type="coiled-coil region" evidence="8">
    <location>
        <begin position="661"/>
        <end position="695"/>
    </location>
</feature>
<evidence type="ECO:0000256" key="6">
    <source>
        <dbReference type="ARBA" id="ARBA00022747"/>
    </source>
</evidence>
<dbReference type="Gene3D" id="3.40.50.150">
    <property type="entry name" value="Vaccinia Virus protein VP39"/>
    <property type="match status" value="1"/>
</dbReference>
<name>A0A345PEK8_9BACI</name>
<evidence type="ECO:0000256" key="4">
    <source>
        <dbReference type="ARBA" id="ARBA00022679"/>
    </source>
</evidence>
<protein>
    <recommendedName>
        <fullName evidence="2">site-specific DNA-methyltransferase (adenine-specific)</fullName>
        <ecNumber evidence="2">2.1.1.72</ecNumber>
    </recommendedName>
</protein>
<reference evidence="12" key="1">
    <citation type="submission" date="2017-11" db="EMBL/GenBank/DDBJ databases">
        <authorList>
            <person name="Zhu W."/>
        </authorList>
    </citation>
    <scope>NUCLEOTIDE SEQUENCE [LARGE SCALE GENOMIC DNA]</scope>
    <source>
        <strain evidence="12">160</strain>
    </source>
</reference>
<organism evidence="11 12">
    <name type="scientific">Oceanobacillus zhaokaii</name>
    <dbReference type="NCBI Taxonomy" id="2052660"/>
    <lineage>
        <taxon>Bacteria</taxon>
        <taxon>Bacillati</taxon>
        <taxon>Bacillota</taxon>
        <taxon>Bacilli</taxon>
        <taxon>Bacillales</taxon>
        <taxon>Bacillaceae</taxon>
        <taxon>Oceanobacillus</taxon>
    </lineage>
</organism>
<dbReference type="PANTHER" id="PTHR42933:SF1">
    <property type="entry name" value="SITE-SPECIFIC DNA-METHYLTRANSFERASE (ADENINE-SPECIFIC)"/>
    <property type="match status" value="1"/>
</dbReference>
<evidence type="ECO:0000259" key="10">
    <source>
        <dbReference type="Pfam" id="PF12161"/>
    </source>
</evidence>
<accession>A0A345PEK8</accession>
<sequence length="923" mass="106070">MNKQQLAAKIWESANNLRGKMEAGEYKDYILGFIFYKFLSDKEYKFLIQNGYEQSDIEELREENEEEVDWIKRNIGFFIEPKNLFSNWIEIGNDFSVDNVVTALSAFSRNIYHSHKNVFSDIFKTLEQGISKLGETSVSRTKAIKNLIEIINDVPTSNQRDYDVLGFIYEYLIGQFASSAGKKAGEFYTPHEVSVIMAELVAAHLKDKETINIYDPTSGSGSLLINIGQSVGKHIEDTNKIKYYAQELIESTYNLTRMNLIMRGILPDNIVTRNGDTLEEDWPWFDDNDKVSTYNPLFVDAVVSNPPYSQKWDPANKDIDPRYAEYGLAPKSKADYAFLLHDLYHLKPDGIMTIVLPHGVLFRGGEEGTIRKNLIEKNKIDAIIGLPANIFFGTGIPTIILVLKKHRDNTDVLFVDASKGFKKAGNKNVLQASDIKRIVDAVIQRKKVEKFSHIATLQDIKDNEYNLNIPRYVESNEEAEKWDIYATMYGGIPKNELEDYKDIWEAFPRLYDELFDEINRDYVKLKSGNTSSLLKSNDDIINFKGEYESAFRNFDSYLYNQLIENVAEVKLANKEEILTMDIFSRLNSIKLIDRYDAFQILNDSWKDISGDIEILQKESFDSVRIVDPNMITKKVNGKDTIVQDGWLGRIIPFDLVQSTILKAKEVQMSNLVNRLSEVQESLDEIISTLSEAEGEFDVLNDSNDKFVLKDVNSELSEFYKDIETSELITMREYLVLLDSKGSKKEKIEFVSNHPEVNWSAIPINGSGTYNKKDVMKYVSSIQKSYKFQEGSFASKLSSVVMLLEEEKDLKKEIKENKAELHELTKITIENLSDEQANELLKLKWIDPLTRSIRKLPDILIKEIAKKVLLLQQKYDKTFIEVSDEIENSTKKLGNLLDELTGSEFDMKGIRRFKKLLIGDKYDK</sequence>
<dbReference type="PRINTS" id="PR00507">
    <property type="entry name" value="N12N6MTFRASE"/>
</dbReference>
<dbReference type="Pfam" id="PF12161">
    <property type="entry name" value="HsdM_N"/>
    <property type="match status" value="1"/>
</dbReference>
<dbReference type="OrthoDB" id="9814572at2"/>
<feature type="domain" description="DNA methylase adenine-specific" evidence="9">
    <location>
        <begin position="161"/>
        <end position="480"/>
    </location>
</feature>
<evidence type="ECO:0000256" key="5">
    <source>
        <dbReference type="ARBA" id="ARBA00022691"/>
    </source>
</evidence>
<evidence type="ECO:0000256" key="3">
    <source>
        <dbReference type="ARBA" id="ARBA00022603"/>
    </source>
</evidence>
<gene>
    <name evidence="11" type="ORF">CUC15_05680</name>
</gene>
<dbReference type="PROSITE" id="PS00092">
    <property type="entry name" value="N6_MTASE"/>
    <property type="match status" value="1"/>
</dbReference>
<evidence type="ECO:0000256" key="1">
    <source>
        <dbReference type="ARBA" id="ARBA00006594"/>
    </source>
</evidence>
<evidence type="ECO:0000256" key="7">
    <source>
        <dbReference type="ARBA" id="ARBA00047942"/>
    </source>
</evidence>
<dbReference type="InterPro" id="IPR051537">
    <property type="entry name" value="DNA_Adenine_Mtase"/>
</dbReference>